<dbReference type="Pfam" id="PF02452">
    <property type="entry name" value="PemK_toxin"/>
    <property type="match status" value="1"/>
</dbReference>
<organism evidence="3 4">
    <name type="scientific">Pilimelia columellifera subsp. columellifera</name>
    <dbReference type="NCBI Taxonomy" id="706583"/>
    <lineage>
        <taxon>Bacteria</taxon>
        <taxon>Bacillati</taxon>
        <taxon>Actinomycetota</taxon>
        <taxon>Actinomycetes</taxon>
        <taxon>Micromonosporales</taxon>
        <taxon>Micromonosporaceae</taxon>
        <taxon>Pilimelia</taxon>
    </lineage>
</organism>
<sequence>MKRGQVWTASRAGHDRLVVIVGHDALTDVRDGVLVVPVSDVRAATLIEPTVTLVGGDPLGVAMTPRVGEIAKTYLTEARGNLDPASAEALDVALRAVLDL</sequence>
<keyword evidence="2" id="KW-1277">Toxin-antitoxin system</keyword>
<keyword evidence="4" id="KW-1185">Reference proteome</keyword>
<gene>
    <name evidence="3" type="ORF">GCM10010201_24790</name>
</gene>
<dbReference type="InterPro" id="IPR011067">
    <property type="entry name" value="Plasmid_toxin/cell-grow_inhib"/>
</dbReference>
<dbReference type="InterPro" id="IPR003477">
    <property type="entry name" value="PemK-like"/>
</dbReference>
<evidence type="ECO:0000256" key="1">
    <source>
        <dbReference type="ARBA" id="ARBA00007521"/>
    </source>
</evidence>
<dbReference type="Gene3D" id="2.30.30.110">
    <property type="match status" value="1"/>
</dbReference>
<comment type="caution">
    <text evidence="3">The sequence shown here is derived from an EMBL/GenBank/DDBJ whole genome shotgun (WGS) entry which is preliminary data.</text>
</comment>
<protein>
    <submittedName>
        <fullName evidence="3">Uncharacterized protein</fullName>
    </submittedName>
</protein>
<dbReference type="RefSeq" id="WP_344172474.1">
    <property type="nucleotide sequence ID" value="NZ_BAAARY010000011.1"/>
</dbReference>
<dbReference type="SUPFAM" id="SSF50118">
    <property type="entry name" value="Cell growth inhibitor/plasmid maintenance toxic component"/>
    <property type="match status" value="1"/>
</dbReference>
<dbReference type="Proteomes" id="UP001499978">
    <property type="component" value="Unassembled WGS sequence"/>
</dbReference>
<name>A0ABP6AW00_9ACTN</name>
<comment type="similarity">
    <text evidence="1">Belongs to the PemK/MazF family.</text>
</comment>
<accession>A0ABP6AW00</accession>
<reference evidence="4" key="1">
    <citation type="journal article" date="2019" name="Int. J. Syst. Evol. Microbiol.">
        <title>The Global Catalogue of Microorganisms (GCM) 10K type strain sequencing project: providing services to taxonomists for standard genome sequencing and annotation.</title>
        <authorList>
            <consortium name="The Broad Institute Genomics Platform"/>
            <consortium name="The Broad Institute Genome Sequencing Center for Infectious Disease"/>
            <person name="Wu L."/>
            <person name="Ma J."/>
        </authorList>
    </citation>
    <scope>NUCLEOTIDE SEQUENCE [LARGE SCALE GENOMIC DNA]</scope>
    <source>
        <strain evidence="4">JCM 3367</strain>
    </source>
</reference>
<evidence type="ECO:0000256" key="2">
    <source>
        <dbReference type="ARBA" id="ARBA00022649"/>
    </source>
</evidence>
<proteinExistence type="inferred from homology"/>
<evidence type="ECO:0000313" key="3">
    <source>
        <dbReference type="EMBL" id="GAA2525176.1"/>
    </source>
</evidence>
<evidence type="ECO:0000313" key="4">
    <source>
        <dbReference type="Proteomes" id="UP001499978"/>
    </source>
</evidence>
<dbReference type="EMBL" id="BAAARY010000011">
    <property type="protein sequence ID" value="GAA2525176.1"/>
    <property type="molecule type" value="Genomic_DNA"/>
</dbReference>